<keyword evidence="9" id="KW-0560">Oxidoreductase</keyword>
<dbReference type="Proteomes" id="UP000515160">
    <property type="component" value="Chromosome 3"/>
</dbReference>
<dbReference type="InterPro" id="IPR005123">
    <property type="entry name" value="Oxoglu/Fe-dep_dioxygenase_dom"/>
</dbReference>
<name>A0A6P8WWK4_DROAB</name>
<dbReference type="CTD" id="39265"/>
<evidence type="ECO:0000256" key="8">
    <source>
        <dbReference type="ARBA" id="ARBA00022964"/>
    </source>
</evidence>
<dbReference type="InterPro" id="IPR029044">
    <property type="entry name" value="Nucleotide-diphossugar_trans"/>
</dbReference>
<evidence type="ECO:0000256" key="5">
    <source>
        <dbReference type="ARBA" id="ARBA00022729"/>
    </source>
</evidence>
<proteinExistence type="predicted"/>
<protein>
    <recommendedName>
        <fullName evidence="3">procollagen-lysine 5-dioxygenase</fullName>
        <ecNumber evidence="3">1.14.11.4</ecNumber>
    </recommendedName>
</protein>
<dbReference type="AlphaFoldDB" id="A0A6P8WWK4"/>
<dbReference type="Pfam" id="PF03171">
    <property type="entry name" value="2OG-FeII_Oxy"/>
    <property type="match status" value="1"/>
</dbReference>
<feature type="domain" description="Fe2OG dioxygenase" evidence="14">
    <location>
        <begin position="656"/>
        <end position="752"/>
    </location>
</feature>
<evidence type="ECO:0000256" key="3">
    <source>
        <dbReference type="ARBA" id="ARBA00012264"/>
    </source>
</evidence>
<keyword evidence="15" id="KW-1185">Reference proteome</keyword>
<accession>A0A6P8WWK4</accession>
<keyword evidence="5 13" id="KW-0732">Signal</keyword>
<dbReference type="EC" id="1.14.11.4" evidence="3"/>
<evidence type="ECO:0000313" key="15">
    <source>
        <dbReference type="Proteomes" id="UP000515160"/>
    </source>
</evidence>
<dbReference type="RefSeq" id="XP_034102900.1">
    <property type="nucleotide sequence ID" value="XM_034247009.2"/>
</dbReference>
<feature type="chain" id="PRO_5028085589" description="procollagen-lysine 5-dioxygenase" evidence="13">
    <location>
        <begin position="35"/>
        <end position="752"/>
    </location>
</feature>
<sequence length="752" mass="85725">MQQQHKQSALFWRSPAMLLLFLASLLLFLQGAHTKIEADADGVVAAPVVDASTSNFNDKIKVFTVASEPTDGYRRYIRSSHVYDIEVTTLGMGEEWTGGDMKTAGGGVKINLLRKAIEPLKDAQDTLIMFTDSYDVIITARLEEILEKFKETGAKLLFSAEKFCWPDKSLANKYPEVEGKASRYLNSGAFIGYAPQVYALLEEPIEDTGDDQLYFTKVFLDETKRAKLGMKLDTQSRLFQSLHGAKNDVKLKVDLDSNQGTLQNIDFMTTPAIIHGNGLSKVDLNAYGNYLAKTFSGICTVCQEYILELNEKQLPVVTLAVIVPQAVPFFDLFLEGIEKIDYPKDHLNLYMYTSVPLHDELIEAYVKKHGKKYASAKFVLSTDLLDERSGRQLALDKAQQHHSDYLFVVDGEAHIDDKAVLRELLKLNKQFVAPLFNKYYELWSNFWGALSDGGYYARSHDYVDIVKRDLVGIFNVPHVTSIYLIKHSAFDAIKFEHKEFDPDMALCESLRNAGIFMFISNQRNLGHLVNVDNFNSSVVRPDFHTLLSNRYDWTKKYIHPDYANFLNESIPVPQPCPDVYWFHVVTEAFCDDLVAIMEGHGKWSDGSNSDKRLEGGYEAVPTRDIHMRQVGLDTLYLKFLNIFVRPLQERVFTGYYHNPVRSLMNFMVRYRPDEQPSLRPHHDSSTYTINIAMNNVGEDYEGGGCRFLRYNCSVTETKKGWMLMHPGRLTHFHEGLLVTKGTRYIMISFIDP</sequence>
<dbReference type="SUPFAM" id="SSF53448">
    <property type="entry name" value="Nucleotide-diphospho-sugar transferases"/>
    <property type="match status" value="1"/>
</dbReference>
<reference evidence="16" key="1">
    <citation type="submission" date="2025-08" db="UniProtKB">
        <authorList>
            <consortium name="RefSeq"/>
        </authorList>
    </citation>
    <scope>IDENTIFICATION</scope>
    <source>
        <strain evidence="16">15112-1751.03</strain>
        <tissue evidence="16">Whole Adult</tissue>
    </source>
</reference>
<dbReference type="GO" id="GO:0008475">
    <property type="term" value="F:procollagen-lysine 5-dioxygenase activity"/>
    <property type="evidence" value="ECO:0007669"/>
    <property type="project" value="UniProtKB-EC"/>
</dbReference>
<evidence type="ECO:0000259" key="14">
    <source>
        <dbReference type="PROSITE" id="PS51471"/>
    </source>
</evidence>
<gene>
    <name evidence="16" type="primary">LOC117567184</name>
</gene>
<dbReference type="Pfam" id="PF25342">
    <property type="entry name" value="GT_PLOD"/>
    <property type="match status" value="1"/>
</dbReference>
<evidence type="ECO:0000313" key="16">
    <source>
        <dbReference type="RefSeq" id="XP_034102900.1"/>
    </source>
</evidence>
<comment type="catalytic activity">
    <reaction evidence="12">
        <text>L-lysyl-[collagen] + 2-oxoglutarate + O2 = (5R)-5-hydroxy-L-lysyl-[collagen] + succinate + CO2</text>
        <dbReference type="Rhea" id="RHEA:16569"/>
        <dbReference type="Rhea" id="RHEA-COMP:12751"/>
        <dbReference type="Rhea" id="RHEA-COMP:12752"/>
        <dbReference type="ChEBI" id="CHEBI:15379"/>
        <dbReference type="ChEBI" id="CHEBI:16526"/>
        <dbReference type="ChEBI" id="CHEBI:16810"/>
        <dbReference type="ChEBI" id="CHEBI:29969"/>
        <dbReference type="ChEBI" id="CHEBI:30031"/>
        <dbReference type="ChEBI" id="CHEBI:133442"/>
        <dbReference type="EC" id="1.14.11.4"/>
    </reaction>
</comment>
<evidence type="ECO:0000256" key="1">
    <source>
        <dbReference type="ARBA" id="ARBA00001961"/>
    </source>
</evidence>
<keyword evidence="11" id="KW-0325">Glycoprotein</keyword>
<dbReference type="GO" id="GO:0005783">
    <property type="term" value="C:endoplasmic reticulum"/>
    <property type="evidence" value="ECO:0007669"/>
    <property type="project" value="UniProtKB-SubCell"/>
</dbReference>
<evidence type="ECO:0000256" key="6">
    <source>
        <dbReference type="ARBA" id="ARBA00022824"/>
    </source>
</evidence>
<dbReference type="InterPro" id="IPR057589">
    <property type="entry name" value="GT_PLOD"/>
</dbReference>
<comment type="subcellular location">
    <subcellularLocation>
        <location evidence="2">Endoplasmic reticulum</location>
    </subcellularLocation>
</comment>
<dbReference type="InterPro" id="IPR050757">
    <property type="entry name" value="Collagen_mod_GT25"/>
</dbReference>
<comment type="cofactor">
    <cofactor evidence="1">
        <name>L-ascorbate</name>
        <dbReference type="ChEBI" id="CHEBI:38290"/>
    </cofactor>
</comment>
<dbReference type="PROSITE" id="PS51471">
    <property type="entry name" value="FE2OG_OXY"/>
    <property type="match status" value="1"/>
</dbReference>
<dbReference type="GO" id="GO:0031418">
    <property type="term" value="F:L-ascorbic acid binding"/>
    <property type="evidence" value="ECO:0007669"/>
    <property type="project" value="UniProtKB-KW"/>
</dbReference>
<keyword evidence="7" id="KW-0847">Vitamin C</keyword>
<keyword evidence="6" id="KW-0256">Endoplasmic reticulum</keyword>
<dbReference type="PANTHER" id="PTHR10730:SF45">
    <property type="entry name" value="PROCOLLAGEN-LYSINE,2-OXOGLUTARATE 5-DIOXYGENASE"/>
    <property type="match status" value="1"/>
</dbReference>
<dbReference type="SMART" id="SM00702">
    <property type="entry name" value="P4Hc"/>
    <property type="match status" value="1"/>
</dbReference>
<keyword evidence="8" id="KW-0223">Dioxygenase</keyword>
<dbReference type="InterPro" id="IPR044861">
    <property type="entry name" value="IPNS-like_FE2OG_OXY"/>
</dbReference>
<dbReference type="OrthoDB" id="69177at2759"/>
<dbReference type="GeneID" id="117567184"/>
<dbReference type="GO" id="GO:0005506">
    <property type="term" value="F:iron ion binding"/>
    <property type="evidence" value="ECO:0007669"/>
    <property type="project" value="InterPro"/>
</dbReference>
<evidence type="ECO:0000256" key="4">
    <source>
        <dbReference type="ARBA" id="ARBA00022723"/>
    </source>
</evidence>
<dbReference type="Gene3D" id="2.60.120.620">
    <property type="entry name" value="q2cbj1_9rhob like domain"/>
    <property type="match status" value="1"/>
</dbReference>
<evidence type="ECO:0000256" key="12">
    <source>
        <dbReference type="ARBA" id="ARBA00047930"/>
    </source>
</evidence>
<keyword evidence="4" id="KW-0479">Metal-binding</keyword>
<evidence type="ECO:0000256" key="11">
    <source>
        <dbReference type="ARBA" id="ARBA00023180"/>
    </source>
</evidence>
<dbReference type="InterPro" id="IPR006620">
    <property type="entry name" value="Pro_4_hyd_alph"/>
</dbReference>
<dbReference type="FunFam" id="2.60.120.620:FF:000026">
    <property type="entry name" value="Procollagen-lysine,2-oxoglutarate 5-dioxygenase"/>
    <property type="match status" value="1"/>
</dbReference>
<feature type="signal peptide" evidence="13">
    <location>
        <begin position="1"/>
        <end position="34"/>
    </location>
</feature>
<evidence type="ECO:0000256" key="7">
    <source>
        <dbReference type="ARBA" id="ARBA00022896"/>
    </source>
</evidence>
<organism evidence="15 16">
    <name type="scientific">Drosophila albomicans</name>
    <name type="common">Fruit fly</name>
    <dbReference type="NCBI Taxonomy" id="7291"/>
    <lineage>
        <taxon>Eukaryota</taxon>
        <taxon>Metazoa</taxon>
        <taxon>Ecdysozoa</taxon>
        <taxon>Arthropoda</taxon>
        <taxon>Hexapoda</taxon>
        <taxon>Insecta</taxon>
        <taxon>Pterygota</taxon>
        <taxon>Neoptera</taxon>
        <taxon>Endopterygota</taxon>
        <taxon>Diptera</taxon>
        <taxon>Brachycera</taxon>
        <taxon>Muscomorpha</taxon>
        <taxon>Ephydroidea</taxon>
        <taxon>Drosophilidae</taxon>
        <taxon>Drosophila</taxon>
    </lineage>
</organism>
<keyword evidence="10" id="KW-0408">Iron</keyword>
<evidence type="ECO:0000256" key="2">
    <source>
        <dbReference type="ARBA" id="ARBA00004240"/>
    </source>
</evidence>
<dbReference type="PANTHER" id="PTHR10730">
    <property type="entry name" value="PROCOLLAGEN-LYSINE,2-OXOGLUTARATE 5-DIOXYGENASE/GLYCOSYLTRANSFERASE 25 FAMILY MEMBER"/>
    <property type="match status" value="1"/>
</dbReference>
<evidence type="ECO:0000256" key="9">
    <source>
        <dbReference type="ARBA" id="ARBA00023002"/>
    </source>
</evidence>
<evidence type="ECO:0000256" key="13">
    <source>
        <dbReference type="SAM" id="SignalP"/>
    </source>
</evidence>
<evidence type="ECO:0000256" key="10">
    <source>
        <dbReference type="ARBA" id="ARBA00023004"/>
    </source>
</evidence>